<dbReference type="Pfam" id="PF00297">
    <property type="entry name" value="Ribosomal_L3"/>
    <property type="match status" value="1"/>
</dbReference>
<keyword evidence="2 8" id="KW-0699">rRNA-binding</keyword>
<dbReference type="Proteomes" id="UP000033865">
    <property type="component" value="Unassembled WGS sequence"/>
</dbReference>
<dbReference type="PANTHER" id="PTHR11229:SF16">
    <property type="entry name" value="LARGE RIBOSOMAL SUBUNIT PROTEIN UL3C"/>
    <property type="match status" value="1"/>
</dbReference>
<dbReference type="InterPro" id="IPR019926">
    <property type="entry name" value="Ribosomal_uL3_CS"/>
</dbReference>
<protein>
    <recommendedName>
        <fullName evidence="6 8">50S ribosomal protein L3</fullName>
    </recommendedName>
</protein>
<dbReference type="InterPro" id="IPR009000">
    <property type="entry name" value="Transl_B-barrel_sf"/>
</dbReference>
<accession>A0A0G1Y1V0</accession>
<evidence type="ECO:0000256" key="8">
    <source>
        <dbReference type="RuleBase" id="RU003906"/>
    </source>
</evidence>
<dbReference type="Gene3D" id="3.30.160.810">
    <property type="match status" value="1"/>
</dbReference>
<proteinExistence type="inferred from homology"/>
<dbReference type="EMBL" id="LCRN01000001">
    <property type="protein sequence ID" value="KKW37100.1"/>
    <property type="molecule type" value="Genomic_DNA"/>
</dbReference>
<dbReference type="AlphaFoldDB" id="A0A0G1Y1V0"/>
<dbReference type="GO" id="GO:0006412">
    <property type="term" value="P:translation"/>
    <property type="evidence" value="ECO:0007669"/>
    <property type="project" value="UniProtKB-UniRule"/>
</dbReference>
<keyword evidence="4 7" id="KW-0689">Ribosomal protein</keyword>
<evidence type="ECO:0000256" key="1">
    <source>
        <dbReference type="ARBA" id="ARBA00006540"/>
    </source>
</evidence>
<comment type="similarity">
    <text evidence="1 7">Belongs to the universal ribosomal protein uL3 family.</text>
</comment>
<comment type="caution">
    <text evidence="9">The sequence shown here is derived from an EMBL/GenBank/DDBJ whole genome shotgun (WGS) entry which is preliminary data.</text>
</comment>
<organism evidence="9 10">
    <name type="scientific">Candidatus Uhrbacteria bacterium GW2011_GWC2_53_7</name>
    <dbReference type="NCBI Taxonomy" id="1618986"/>
    <lineage>
        <taxon>Bacteria</taxon>
        <taxon>Candidatus Uhriibacteriota</taxon>
    </lineage>
</organism>
<dbReference type="SUPFAM" id="SSF50447">
    <property type="entry name" value="Translation proteins"/>
    <property type="match status" value="1"/>
</dbReference>
<name>A0A0G1Y1V0_9BACT</name>
<evidence type="ECO:0000256" key="7">
    <source>
        <dbReference type="RuleBase" id="RU003905"/>
    </source>
</evidence>
<dbReference type="PANTHER" id="PTHR11229">
    <property type="entry name" value="50S RIBOSOMAL PROTEIN L3"/>
    <property type="match status" value="1"/>
</dbReference>
<evidence type="ECO:0000256" key="5">
    <source>
        <dbReference type="ARBA" id="ARBA00023274"/>
    </source>
</evidence>
<dbReference type="InterPro" id="IPR000597">
    <property type="entry name" value="Ribosomal_uL3"/>
</dbReference>
<dbReference type="GO" id="GO:0003735">
    <property type="term" value="F:structural constituent of ribosome"/>
    <property type="evidence" value="ECO:0007669"/>
    <property type="project" value="UniProtKB-UniRule"/>
</dbReference>
<dbReference type="GO" id="GO:0019843">
    <property type="term" value="F:rRNA binding"/>
    <property type="evidence" value="ECO:0007669"/>
    <property type="project" value="UniProtKB-KW"/>
</dbReference>
<dbReference type="PATRIC" id="fig|1618986.3.peg.6"/>
<dbReference type="InterPro" id="IPR019927">
    <property type="entry name" value="Ribosomal_uL3_bac/org-type"/>
</dbReference>
<dbReference type="GO" id="GO:0022625">
    <property type="term" value="C:cytosolic large ribosomal subunit"/>
    <property type="evidence" value="ECO:0007669"/>
    <property type="project" value="TreeGrafter"/>
</dbReference>
<dbReference type="NCBIfam" id="TIGR03625">
    <property type="entry name" value="L3_bact"/>
    <property type="match status" value="1"/>
</dbReference>
<evidence type="ECO:0000256" key="3">
    <source>
        <dbReference type="ARBA" id="ARBA00022884"/>
    </source>
</evidence>
<keyword evidence="5 7" id="KW-0687">Ribonucleoprotein</keyword>
<dbReference type="Gene3D" id="2.40.30.10">
    <property type="entry name" value="Translation factors"/>
    <property type="match status" value="1"/>
</dbReference>
<reference evidence="9 10" key="1">
    <citation type="journal article" date="2015" name="Nature">
        <title>rRNA introns, odd ribosomes, and small enigmatic genomes across a large radiation of phyla.</title>
        <authorList>
            <person name="Brown C.T."/>
            <person name="Hug L.A."/>
            <person name="Thomas B.C."/>
            <person name="Sharon I."/>
            <person name="Castelle C.J."/>
            <person name="Singh A."/>
            <person name="Wilkins M.J."/>
            <person name="Williams K.H."/>
            <person name="Banfield J.F."/>
        </authorList>
    </citation>
    <scope>NUCLEOTIDE SEQUENCE [LARGE SCALE GENOMIC DNA]</scope>
</reference>
<comment type="function">
    <text evidence="8">One of the primary rRNA binding proteins, it binds directly near the 3'-end of the 23S rRNA, where it nucleates assembly of the 50S subunit.</text>
</comment>
<dbReference type="PROSITE" id="PS00474">
    <property type="entry name" value="RIBOSOMAL_L3"/>
    <property type="match status" value="1"/>
</dbReference>
<evidence type="ECO:0000313" key="10">
    <source>
        <dbReference type="Proteomes" id="UP000033865"/>
    </source>
</evidence>
<evidence type="ECO:0000313" key="9">
    <source>
        <dbReference type="EMBL" id="KKW37100.1"/>
    </source>
</evidence>
<dbReference type="FunFam" id="2.40.30.10:FF:000004">
    <property type="entry name" value="50S ribosomal protein L3"/>
    <property type="match status" value="1"/>
</dbReference>
<evidence type="ECO:0000256" key="2">
    <source>
        <dbReference type="ARBA" id="ARBA00022730"/>
    </source>
</evidence>
<evidence type="ECO:0000256" key="6">
    <source>
        <dbReference type="NCBIfam" id="TIGR03625"/>
    </source>
</evidence>
<comment type="subunit">
    <text evidence="8">Part of the 50S ribosomal subunit. Forms a cluster with proteins L14 and L19.</text>
</comment>
<gene>
    <name evidence="9" type="ORF">UY82_C0001G0005</name>
</gene>
<sequence>MSQLFKEDGTVVPVTYVQAGPCVVTDVRTKEKDGYCAVQVGFGVTRQVAKPQAVRAEKHGPVAVTREYRTRDDEQVNAGDVLTVEQFSAGDVIDVVGTSKGRGFAGVVKRHGFAGQKATHGTKDQIRKSGSIGAGGVQRVFKGLRMAGRMGGSRVTVKNLQVVLVDTKTNRLAIRGAVPGARNSLVLIHGRDEKSNWSV</sequence>
<keyword evidence="3 8" id="KW-0694">RNA-binding</keyword>
<evidence type="ECO:0000256" key="4">
    <source>
        <dbReference type="ARBA" id="ARBA00022980"/>
    </source>
</evidence>